<evidence type="ECO:0000313" key="1">
    <source>
        <dbReference type="EMBL" id="TQJ14523.1"/>
    </source>
</evidence>
<comment type="caution">
    <text evidence="1">The sequence shown here is derived from an EMBL/GenBank/DDBJ whole genome shotgun (WGS) entry which is preliminary data.</text>
</comment>
<dbReference type="AlphaFoldDB" id="A0A542EGQ7"/>
<dbReference type="EMBL" id="VFMO01000001">
    <property type="protein sequence ID" value="TQJ14523.1"/>
    <property type="molecule type" value="Genomic_DNA"/>
</dbReference>
<protein>
    <submittedName>
        <fullName evidence="1">Uncharacterized protein</fullName>
    </submittedName>
</protein>
<organism evidence="1 2">
    <name type="scientific">Yimella lutea</name>
    <dbReference type="NCBI Taxonomy" id="587872"/>
    <lineage>
        <taxon>Bacteria</taxon>
        <taxon>Bacillati</taxon>
        <taxon>Actinomycetota</taxon>
        <taxon>Actinomycetes</taxon>
        <taxon>Micrococcales</taxon>
        <taxon>Dermacoccaceae</taxon>
        <taxon>Yimella</taxon>
    </lineage>
</organism>
<reference evidence="1 2" key="1">
    <citation type="submission" date="2019-06" db="EMBL/GenBank/DDBJ databases">
        <title>Sequencing the genomes of 1000 actinobacteria strains.</title>
        <authorList>
            <person name="Klenk H.-P."/>
        </authorList>
    </citation>
    <scope>NUCLEOTIDE SEQUENCE [LARGE SCALE GENOMIC DNA]</scope>
    <source>
        <strain evidence="1 2">DSM 19828</strain>
    </source>
</reference>
<sequence>MSTVDPSGAIHDAKGRFAGHVAAEPSRGLEPIGPVAARAVRALRDAAHTKQSGQITGDHVEPDTYDPDFEVVRENGRSVAVRLDDGTTLQPNRLGAVRIPLSSGGAHVYNLATGASQWRDATDRLHRGDGGPAWRDDEGASWYRHGVRHRDLSEGPAQVHENGEVVFAQDGRDVFDSNTVRSSGTDMNHFEYDANRGFSLSEEYLLERGDAGWSQDRYDVSAYLHNTVPGWQE</sequence>
<gene>
    <name evidence="1" type="ORF">FB459_1990</name>
</gene>
<keyword evidence="2" id="KW-1185">Reference proteome</keyword>
<proteinExistence type="predicted"/>
<name>A0A542EGQ7_9MICO</name>
<evidence type="ECO:0000313" key="2">
    <source>
        <dbReference type="Proteomes" id="UP000320806"/>
    </source>
</evidence>
<accession>A0A542EGQ7</accession>
<dbReference type="Proteomes" id="UP000320806">
    <property type="component" value="Unassembled WGS sequence"/>
</dbReference>